<dbReference type="EMBL" id="JBFRUW010000003">
    <property type="protein sequence ID" value="MFA0566931.1"/>
    <property type="molecule type" value="Genomic_DNA"/>
</dbReference>
<proteinExistence type="predicted"/>
<keyword evidence="1" id="KW-0812">Transmembrane</keyword>
<evidence type="ECO:0000256" key="1">
    <source>
        <dbReference type="SAM" id="Phobius"/>
    </source>
</evidence>
<gene>
    <name evidence="2" type="ORF">AB4566_01430</name>
</gene>
<accession>A0ABV4N6I0</accession>
<organism evidence="2 3">
    <name type="scientific">Vibrio gallaecicus</name>
    <dbReference type="NCBI Taxonomy" id="552386"/>
    <lineage>
        <taxon>Bacteria</taxon>
        <taxon>Pseudomonadati</taxon>
        <taxon>Pseudomonadota</taxon>
        <taxon>Gammaproteobacteria</taxon>
        <taxon>Vibrionales</taxon>
        <taxon>Vibrionaceae</taxon>
        <taxon>Vibrio</taxon>
    </lineage>
</organism>
<dbReference type="RefSeq" id="WP_372264587.1">
    <property type="nucleotide sequence ID" value="NZ_JBFRUW010000003.1"/>
</dbReference>
<dbReference type="Proteomes" id="UP001570417">
    <property type="component" value="Unassembled WGS sequence"/>
</dbReference>
<comment type="caution">
    <text evidence="2">The sequence shown here is derived from an EMBL/GenBank/DDBJ whole genome shotgun (WGS) entry which is preliminary data.</text>
</comment>
<keyword evidence="1" id="KW-1133">Transmembrane helix</keyword>
<evidence type="ECO:0000313" key="3">
    <source>
        <dbReference type="Proteomes" id="UP001570417"/>
    </source>
</evidence>
<sequence length="193" mass="22311">MEIKQKKFSNKHVFKFGDESLNFAFKDKTGSDDFDLHYANFPDKSSVSIERNEWLRNVGGLWCLLGCYQLGTAIYNDLPLTGRGFWLLIGLLCLGWFAFTKIKYSVFKTEYGNIFVINDRKHDQIIDEIKSRKKAQLSAWYGEINLDNGLDHEISKFRWLAEMDVITDQEAEEKIAAVEFAHKSDDSHGNILN</sequence>
<name>A0ABV4N6I0_9VIBR</name>
<feature type="transmembrane region" description="Helical" evidence="1">
    <location>
        <begin position="54"/>
        <end position="74"/>
    </location>
</feature>
<evidence type="ECO:0000313" key="2">
    <source>
        <dbReference type="EMBL" id="MFA0566931.1"/>
    </source>
</evidence>
<keyword evidence="3" id="KW-1185">Reference proteome</keyword>
<reference evidence="2 3" key="1">
    <citation type="journal article" date="2024" name="ISME J.">
        <title>Tailless and filamentous prophages are predominant in marine Vibrio.</title>
        <authorList>
            <person name="Steensen K."/>
            <person name="Seneca J."/>
            <person name="Bartlau N."/>
            <person name="Yu X.A."/>
            <person name="Hussain F.A."/>
            <person name="Polz M.F."/>
        </authorList>
    </citation>
    <scope>NUCLEOTIDE SEQUENCE [LARGE SCALE GENOMIC DNA]</scope>
    <source>
        <strain evidence="2 3">10N.222.51.A1</strain>
    </source>
</reference>
<feature type="transmembrane region" description="Helical" evidence="1">
    <location>
        <begin position="80"/>
        <end position="99"/>
    </location>
</feature>
<keyword evidence="1" id="KW-0472">Membrane</keyword>
<protein>
    <submittedName>
        <fullName evidence="2">Uncharacterized protein</fullName>
    </submittedName>
</protein>